<keyword evidence="3" id="KW-1185">Reference proteome</keyword>
<feature type="region of interest" description="Disordered" evidence="1">
    <location>
        <begin position="520"/>
        <end position="582"/>
    </location>
</feature>
<evidence type="ECO:0000313" key="3">
    <source>
        <dbReference type="Proteomes" id="UP000823046"/>
    </source>
</evidence>
<accession>A0ABQ7JD14</accession>
<dbReference type="EMBL" id="JADAQX010000107">
    <property type="protein sequence ID" value="KAF8821933.1"/>
    <property type="molecule type" value="Genomic_DNA"/>
</dbReference>
<dbReference type="Proteomes" id="UP000823046">
    <property type="component" value="Unassembled WGS sequence"/>
</dbReference>
<proteinExistence type="predicted"/>
<evidence type="ECO:0000256" key="1">
    <source>
        <dbReference type="SAM" id="MobiDB-lite"/>
    </source>
</evidence>
<organism evidence="2 3">
    <name type="scientific">Cardiosporidium cionae</name>
    <dbReference type="NCBI Taxonomy" id="476202"/>
    <lineage>
        <taxon>Eukaryota</taxon>
        <taxon>Sar</taxon>
        <taxon>Alveolata</taxon>
        <taxon>Apicomplexa</taxon>
        <taxon>Aconoidasida</taxon>
        <taxon>Nephromycida</taxon>
        <taxon>Cardiosporidium</taxon>
    </lineage>
</organism>
<evidence type="ECO:0000313" key="2">
    <source>
        <dbReference type="EMBL" id="KAF8821933.1"/>
    </source>
</evidence>
<protein>
    <submittedName>
        <fullName evidence="2">Uncharacterized protein</fullName>
    </submittedName>
</protein>
<gene>
    <name evidence="2" type="ORF">IE077_001346</name>
</gene>
<name>A0ABQ7JD14_9APIC</name>
<feature type="non-terminal residue" evidence="2">
    <location>
        <position position="1"/>
    </location>
</feature>
<sequence length="648" mass="73327">AETNGQFRAAVYSLCNIFDVCIRLLPNIFDFGSFLDLITEFSKKQNLILQEYHRLEHSAKGDKKRMQTIGAKFVGLVKALEERLNTTSEMRHIFTLRRLLIQCLPLTHAGVTNKMSIHRAEVVEYSLDSKAVWQELAIWEASSMDSSPPSSSLLGKPPQSLRSFDMGCPYTVYEAYGSLQAFLQHPALVIERGMEFLKQVYDACCIILRYFSKKKANFNISSDFVSERASATDISSAAAFREAIDESFFRKEFLMRLCLAFQTMMLPHKKEIGESVALISLFDKLEEKGKRLLGELSSQVWKAVQMYGGFEEDLQQLLIKENLWILWKQLGCSDTVLISHHKDQIKAVELDSEEISQSLKNVLLLEGADSSAEIKEYAEAQKFLKFFSEWEKTMNGERNEGMDAPSSSPLVESPQLLREAVEWYISKRTPVSSSYDLDILANKFSHKLKEYRLKIKDDDDVVNEIEEAEKSKYNSLFRFRLSRLFAMDYLDTYIEMSHADTIDGKTDALVRAMDAYDSGNLRPASMPKMKSASKRKFDPTASPAINKEESTVIEDEDASSDRLVKRHNASSPSSHLGDFTSVSGNDAVDDAFHQEDGISSNLTARAEIEKEGIETLGKSFVTPSHDDSPVVTNNDKMGNRIEIVDIDM</sequence>
<reference evidence="2 3" key="1">
    <citation type="journal article" date="2020" name="bioRxiv">
        <title>Metabolic contributions of an alphaproteobacterial endosymbiont in the apicomplexan Cardiosporidium cionae.</title>
        <authorList>
            <person name="Hunter E.S."/>
            <person name="Paight C.J."/>
            <person name="Lane C.E."/>
        </authorList>
    </citation>
    <scope>NUCLEOTIDE SEQUENCE [LARGE SCALE GENOMIC DNA]</scope>
    <source>
        <strain evidence="2">ESH_2018</strain>
    </source>
</reference>
<feature type="compositionally biased region" description="Polar residues" evidence="1">
    <location>
        <begin position="569"/>
        <end position="582"/>
    </location>
</feature>
<comment type="caution">
    <text evidence="2">The sequence shown here is derived from an EMBL/GenBank/DDBJ whole genome shotgun (WGS) entry which is preliminary data.</text>
</comment>